<dbReference type="PANTHER" id="PTHR30629:SF2">
    <property type="entry name" value="PROPHAGE INTEGRASE INTS-RELATED"/>
    <property type="match status" value="1"/>
</dbReference>
<dbReference type="Pfam" id="PF14659">
    <property type="entry name" value="Phage_int_SAM_3"/>
    <property type="match status" value="1"/>
</dbReference>
<keyword evidence="3" id="KW-0238">DNA-binding</keyword>
<dbReference type="InterPro" id="IPR025166">
    <property type="entry name" value="Integrase_DNA_bind_dom"/>
</dbReference>
<evidence type="ECO:0000313" key="7">
    <source>
        <dbReference type="EMBL" id="PVI69688.1"/>
    </source>
</evidence>
<accession>A0A2T8QXP7</accession>
<evidence type="ECO:0000256" key="2">
    <source>
        <dbReference type="ARBA" id="ARBA00022908"/>
    </source>
</evidence>
<evidence type="ECO:0000256" key="3">
    <source>
        <dbReference type="ARBA" id="ARBA00023125"/>
    </source>
</evidence>
<evidence type="ECO:0000313" key="8">
    <source>
        <dbReference type="Proteomes" id="UP000245840"/>
    </source>
</evidence>
<dbReference type="InterPro" id="IPR038488">
    <property type="entry name" value="Integrase_DNA-bd_sf"/>
</dbReference>
<comment type="similarity">
    <text evidence="1">Belongs to the 'phage' integrase family.</text>
</comment>
<sequence>MALSDTKLRTLAPRNRPWQLADHDGLVIEVLPTGRKIWRFRYRFDNKSQQITLGEYPAFSLAEARLWREKCRSLVAHGINPAQKKQEEKLKQKDPTTVKTFAKRWLTDIVEKSNRDPRNITRVIEKDIIPIIGKLELEELTTAHIQVVLDRIKQRGSDHVALLT</sequence>
<evidence type="ECO:0000259" key="4">
    <source>
        <dbReference type="Pfam" id="PF13356"/>
    </source>
</evidence>
<dbReference type="InterPro" id="IPR010998">
    <property type="entry name" value="Integrase_recombinase_N"/>
</dbReference>
<dbReference type="Gene3D" id="3.30.160.390">
    <property type="entry name" value="Integrase, DNA-binding domain"/>
    <property type="match status" value="1"/>
</dbReference>
<dbReference type="GO" id="GO:0003677">
    <property type="term" value="F:DNA binding"/>
    <property type="evidence" value="ECO:0007669"/>
    <property type="project" value="UniProtKB-KW"/>
</dbReference>
<dbReference type="InterPro" id="IPR004107">
    <property type="entry name" value="Integrase_SAM-like_N"/>
</dbReference>
<comment type="caution">
    <text evidence="6">The sequence shown here is derived from an EMBL/GenBank/DDBJ whole genome shotgun (WGS) entry which is preliminary data.</text>
</comment>
<reference evidence="7 8" key="1">
    <citation type="submission" date="2018-04" db="EMBL/GenBank/DDBJ databases">
        <title>Serotype diversity and antimicrobial resistance among Salmonella enterica isolated from patients at an equine referral hospital.</title>
        <authorList>
            <person name="Leon I.M."/>
            <person name="Lawhon S.D."/>
            <person name="Norman K.N."/>
            <person name="Threadgill D.S."/>
            <person name="Ohta N."/>
            <person name="Vinasco J."/>
            <person name="Scott H.M."/>
        </authorList>
    </citation>
    <scope>NUCLEOTIDE SEQUENCE [LARGE SCALE GENOMIC DNA]</scope>
    <source>
        <strain evidence="7 8">241</strain>
    </source>
</reference>
<keyword evidence="2" id="KW-0229">DNA integration</keyword>
<dbReference type="Proteomes" id="UP000245840">
    <property type="component" value="Unassembled WGS sequence"/>
</dbReference>
<protein>
    <submittedName>
        <fullName evidence="6">DUF4102 domain-containing protein</fullName>
    </submittedName>
</protein>
<dbReference type="InterPro" id="IPR050808">
    <property type="entry name" value="Phage_Integrase"/>
</dbReference>
<dbReference type="Pfam" id="PF13356">
    <property type="entry name" value="Arm-DNA-bind_3"/>
    <property type="match status" value="1"/>
</dbReference>
<gene>
    <name evidence="6" type="ORF">ASA27_21075</name>
    <name evidence="7" type="ORF">C4866_19465</name>
</gene>
<dbReference type="SUPFAM" id="SSF56349">
    <property type="entry name" value="DNA breaking-rejoining enzymes"/>
    <property type="match status" value="1"/>
</dbReference>
<organism evidence="6">
    <name type="scientific">Salmonella enterica subsp. enterica serovar 4,12:i:-</name>
    <dbReference type="NCBI Taxonomy" id="353569"/>
    <lineage>
        <taxon>Bacteria</taxon>
        <taxon>Pseudomonadati</taxon>
        <taxon>Pseudomonadota</taxon>
        <taxon>Gammaproteobacteria</taxon>
        <taxon>Enterobacterales</taxon>
        <taxon>Enterobacteriaceae</taxon>
        <taxon>Salmonella</taxon>
    </lineage>
</organism>
<evidence type="ECO:0000256" key="1">
    <source>
        <dbReference type="ARBA" id="ARBA00008857"/>
    </source>
</evidence>
<dbReference type="EMBL" id="AAHGUJ010000021">
    <property type="protein sequence ID" value="EBV9287764.1"/>
    <property type="molecule type" value="Genomic_DNA"/>
</dbReference>
<name>A0A2T8QXP7_SALET</name>
<evidence type="ECO:0000313" key="6">
    <source>
        <dbReference type="EMBL" id="EBV9287764.1"/>
    </source>
</evidence>
<dbReference type="AlphaFoldDB" id="A0A2T8QXP7"/>
<dbReference type="EMBL" id="QDLK01000085">
    <property type="protein sequence ID" value="PVI69688.1"/>
    <property type="molecule type" value="Genomic_DNA"/>
</dbReference>
<feature type="domain" description="Integrase DNA-binding" evidence="4">
    <location>
        <begin position="3"/>
        <end position="88"/>
    </location>
</feature>
<dbReference type="PANTHER" id="PTHR30629">
    <property type="entry name" value="PROPHAGE INTEGRASE"/>
    <property type="match status" value="1"/>
</dbReference>
<dbReference type="InterPro" id="IPR011010">
    <property type="entry name" value="DNA_brk_join_enz"/>
</dbReference>
<feature type="domain" description="Integrase SAM-like N-terminal" evidence="5">
    <location>
        <begin position="97"/>
        <end position="147"/>
    </location>
</feature>
<evidence type="ECO:0000259" key="5">
    <source>
        <dbReference type="Pfam" id="PF14659"/>
    </source>
</evidence>
<dbReference type="GO" id="GO:0015074">
    <property type="term" value="P:DNA integration"/>
    <property type="evidence" value="ECO:0007669"/>
    <property type="project" value="UniProtKB-KW"/>
</dbReference>
<dbReference type="Gene3D" id="1.10.150.130">
    <property type="match status" value="1"/>
</dbReference>
<reference evidence="6" key="2">
    <citation type="submission" date="2018-07" db="EMBL/GenBank/DDBJ databases">
        <authorList>
            <consortium name="GenomeTrakr network: Whole genome sequencing for foodborne pathogen traceback"/>
        </authorList>
    </citation>
    <scope>NUCLEOTIDE SEQUENCE</scope>
    <source>
        <strain evidence="6">WAPHL-SAL-A01060</strain>
    </source>
</reference>
<proteinExistence type="inferred from homology"/>